<evidence type="ECO:0000313" key="2">
    <source>
        <dbReference type="Proteomes" id="UP000177810"/>
    </source>
</evidence>
<dbReference type="Proteomes" id="UP000177810">
    <property type="component" value="Unassembled WGS sequence"/>
</dbReference>
<name>A0A1G2F6G4_9BACT</name>
<protein>
    <submittedName>
        <fullName evidence="1">Uncharacterized protein</fullName>
    </submittedName>
</protein>
<reference evidence="1 2" key="1">
    <citation type="journal article" date="2016" name="Nat. Commun.">
        <title>Thousands of microbial genomes shed light on interconnected biogeochemical processes in an aquifer system.</title>
        <authorList>
            <person name="Anantharaman K."/>
            <person name="Brown C.T."/>
            <person name="Hug L.A."/>
            <person name="Sharon I."/>
            <person name="Castelle C.J."/>
            <person name="Probst A.J."/>
            <person name="Thomas B.C."/>
            <person name="Singh A."/>
            <person name="Wilkins M.J."/>
            <person name="Karaoz U."/>
            <person name="Brodie E.L."/>
            <person name="Williams K.H."/>
            <person name="Hubbard S.S."/>
            <person name="Banfield J.F."/>
        </authorList>
    </citation>
    <scope>NUCLEOTIDE SEQUENCE [LARGE SCALE GENOMIC DNA]</scope>
</reference>
<organism evidence="1 2">
    <name type="scientific">Candidatus Portnoybacteria bacterium RBG_13_40_8</name>
    <dbReference type="NCBI Taxonomy" id="1801990"/>
    <lineage>
        <taxon>Bacteria</taxon>
        <taxon>Candidatus Portnoyibacteriota</taxon>
    </lineage>
</organism>
<accession>A0A1G2F6G4</accession>
<dbReference type="AlphaFoldDB" id="A0A1G2F6G4"/>
<dbReference type="STRING" id="1801990.A2V69_01850"/>
<sequence length="147" mass="16551">MTKQYFSAKIELILKSQEITPWRLSVRRVFKDYGRFNGKCEEMTSLRGVSGTVFLEPFEEMFYFKDQPEAKKLTVSAAVGKSGGGITDEELVIAKAKLFNFLRVVALNKQGPDDAQAHVRCQVKPILFAGTSPALFVDPKTLVLRQF</sequence>
<evidence type="ECO:0000313" key="1">
    <source>
        <dbReference type="EMBL" id="OGZ33141.1"/>
    </source>
</evidence>
<gene>
    <name evidence="1" type="ORF">A2V69_01850</name>
</gene>
<proteinExistence type="predicted"/>
<comment type="caution">
    <text evidence="1">The sequence shown here is derived from an EMBL/GenBank/DDBJ whole genome shotgun (WGS) entry which is preliminary data.</text>
</comment>
<dbReference type="EMBL" id="MHMT01000004">
    <property type="protein sequence ID" value="OGZ33141.1"/>
    <property type="molecule type" value="Genomic_DNA"/>
</dbReference>